<accession>A0ABV0MPL9</accession>
<keyword evidence="1" id="KW-0732">Signal</keyword>
<comment type="caution">
    <text evidence="2">The sequence shown here is derived from an EMBL/GenBank/DDBJ whole genome shotgun (WGS) entry which is preliminary data.</text>
</comment>
<evidence type="ECO:0000256" key="1">
    <source>
        <dbReference type="SAM" id="SignalP"/>
    </source>
</evidence>
<evidence type="ECO:0000313" key="3">
    <source>
        <dbReference type="Proteomes" id="UP001476798"/>
    </source>
</evidence>
<protein>
    <recommendedName>
        <fullName evidence="4">Secreted protein</fullName>
    </recommendedName>
</protein>
<feature type="signal peptide" evidence="1">
    <location>
        <begin position="1"/>
        <end position="22"/>
    </location>
</feature>
<organism evidence="2 3">
    <name type="scientific">Goodea atripinnis</name>
    <dbReference type="NCBI Taxonomy" id="208336"/>
    <lineage>
        <taxon>Eukaryota</taxon>
        <taxon>Metazoa</taxon>
        <taxon>Chordata</taxon>
        <taxon>Craniata</taxon>
        <taxon>Vertebrata</taxon>
        <taxon>Euteleostomi</taxon>
        <taxon>Actinopterygii</taxon>
        <taxon>Neopterygii</taxon>
        <taxon>Teleostei</taxon>
        <taxon>Neoteleostei</taxon>
        <taxon>Acanthomorphata</taxon>
        <taxon>Ovalentaria</taxon>
        <taxon>Atherinomorphae</taxon>
        <taxon>Cyprinodontiformes</taxon>
        <taxon>Goodeidae</taxon>
        <taxon>Goodea</taxon>
    </lineage>
</organism>
<feature type="chain" id="PRO_5045767190" description="Secreted protein" evidence="1">
    <location>
        <begin position="23"/>
        <end position="126"/>
    </location>
</feature>
<dbReference type="Proteomes" id="UP001476798">
    <property type="component" value="Unassembled WGS sequence"/>
</dbReference>
<evidence type="ECO:0000313" key="2">
    <source>
        <dbReference type="EMBL" id="MEQ2161056.1"/>
    </source>
</evidence>
<proteinExistence type="predicted"/>
<dbReference type="EMBL" id="JAHRIO010010262">
    <property type="protein sequence ID" value="MEQ2161056.1"/>
    <property type="molecule type" value="Genomic_DNA"/>
</dbReference>
<gene>
    <name evidence="2" type="ORF">GOODEAATRI_005753</name>
</gene>
<reference evidence="2 3" key="1">
    <citation type="submission" date="2021-06" db="EMBL/GenBank/DDBJ databases">
        <authorList>
            <person name="Palmer J.M."/>
        </authorList>
    </citation>
    <scope>NUCLEOTIDE SEQUENCE [LARGE SCALE GENOMIC DNA]</scope>
    <source>
        <strain evidence="2 3">GA_2019</strain>
        <tissue evidence="2">Muscle</tissue>
    </source>
</reference>
<keyword evidence="3" id="KW-1185">Reference proteome</keyword>
<evidence type="ECO:0008006" key="4">
    <source>
        <dbReference type="Google" id="ProtNLM"/>
    </source>
</evidence>
<name>A0ABV0MPL9_9TELE</name>
<sequence>MKFWFGLLSLLVFRQGLPSLHASGGSRLPSSPIFVWSGLRRPPGSPTDKSRTCFMCLSTQTEPKFPLLFWNRMFTITTMCIREESCFNTFSLHELSLCFLFNITMVTTQLLLFLCEPQPAAGLADI</sequence>